<name>A0A0A8UQD6_LEGHA</name>
<gene>
    <name evidence="1" type="ORF">LHA_0188</name>
</gene>
<organism evidence="1 2">
    <name type="scientific">Legionella hackeliae</name>
    <dbReference type="NCBI Taxonomy" id="449"/>
    <lineage>
        <taxon>Bacteria</taxon>
        <taxon>Pseudomonadati</taxon>
        <taxon>Pseudomonadota</taxon>
        <taxon>Gammaproteobacteria</taxon>
        <taxon>Legionellales</taxon>
        <taxon>Legionellaceae</taxon>
        <taxon>Legionella</taxon>
    </lineage>
</organism>
<dbReference type="KEGG" id="lha:LHA_0188"/>
<reference evidence="2" key="1">
    <citation type="submission" date="2014-09" db="EMBL/GenBank/DDBJ databases">
        <authorList>
            <person name="Gomez-Valero L."/>
        </authorList>
    </citation>
    <scope>NUCLEOTIDE SEQUENCE [LARGE SCALE GENOMIC DNA]</scope>
    <source>
        <strain evidence="2">ATCC35250</strain>
    </source>
</reference>
<proteinExistence type="predicted"/>
<keyword evidence="2" id="KW-1185">Reference proteome</keyword>
<dbReference type="HOGENOM" id="CLU_2508639_0_0_6"/>
<dbReference type="AlphaFoldDB" id="A0A0A8UQD6"/>
<evidence type="ECO:0000313" key="1">
    <source>
        <dbReference type="EMBL" id="CEK09302.1"/>
    </source>
</evidence>
<protein>
    <submittedName>
        <fullName evidence="1">Uncharacterized protein</fullName>
    </submittedName>
</protein>
<dbReference type="EMBL" id="LN681225">
    <property type="protein sequence ID" value="CEK09302.1"/>
    <property type="molecule type" value="Genomic_DNA"/>
</dbReference>
<dbReference type="Proteomes" id="UP000032803">
    <property type="component" value="Chromosome I"/>
</dbReference>
<accession>A0A0A8UQD6</accession>
<sequence length="85" mass="10005">MKRIANKLLFLWKHLNMDCFRIGALQCFVRIILIKPRKHLSEIQNYLQHNTEIYLPTSCTLWKNQGIKSLAKAVLLWLLIAPDTD</sequence>
<evidence type="ECO:0000313" key="2">
    <source>
        <dbReference type="Proteomes" id="UP000032803"/>
    </source>
</evidence>